<dbReference type="SUPFAM" id="SSF52540">
    <property type="entry name" value="P-loop containing nucleoside triphosphate hydrolases"/>
    <property type="match status" value="1"/>
</dbReference>
<dbReference type="EMBL" id="AFWV01000011">
    <property type="protein sequence ID" value="EGV17456.1"/>
    <property type="molecule type" value="Genomic_DNA"/>
</dbReference>
<dbReference type="Proteomes" id="UP000005459">
    <property type="component" value="Unassembled WGS sequence"/>
</dbReference>
<evidence type="ECO:0000313" key="1">
    <source>
        <dbReference type="EMBL" id="EGV17456.1"/>
    </source>
</evidence>
<organism evidence="1 2">
    <name type="scientific">Thiocapsa marina 5811</name>
    <dbReference type="NCBI Taxonomy" id="768671"/>
    <lineage>
        <taxon>Bacteria</taxon>
        <taxon>Pseudomonadati</taxon>
        <taxon>Pseudomonadota</taxon>
        <taxon>Gammaproteobacteria</taxon>
        <taxon>Chromatiales</taxon>
        <taxon>Chromatiaceae</taxon>
        <taxon>Thiocapsa</taxon>
    </lineage>
</organism>
<proteinExistence type="predicted"/>
<keyword evidence="2" id="KW-1185">Reference proteome</keyword>
<name>F9UEY5_9GAMM</name>
<sequence>MALRLKGGSIFLHVPKTGGNWVRHVLRKMNLVHSEVGEKHSDFGRTLLALAGRSTPSLMRYVLQMPKRVTLPPDSTYMFAFVRHPLDWYESWFKYQSQDTRRWTKFGDEGRFSAWHPNSVLNELGSSDFNVFVENVLSRRPGYVSELYFSFCSPEIRFVGRHESLRKDLCEALKTGNEKYDEDLIMNESAVGVSAPLSSPLVWDPRVRQRAVRLEYAALVRYGYGKTPA</sequence>
<evidence type="ECO:0008006" key="3">
    <source>
        <dbReference type="Google" id="ProtNLM"/>
    </source>
</evidence>
<gene>
    <name evidence="1" type="ORF">ThimaDRAFT_3488</name>
</gene>
<evidence type="ECO:0000313" key="2">
    <source>
        <dbReference type="Proteomes" id="UP000005459"/>
    </source>
</evidence>
<dbReference type="InterPro" id="IPR027417">
    <property type="entry name" value="P-loop_NTPase"/>
</dbReference>
<dbReference type="AlphaFoldDB" id="F9UEY5"/>
<dbReference type="STRING" id="768671.ThimaDRAFT_3488"/>
<dbReference type="Gene3D" id="3.40.50.300">
    <property type="entry name" value="P-loop containing nucleotide triphosphate hydrolases"/>
    <property type="match status" value="1"/>
</dbReference>
<accession>F9UEY5</accession>
<protein>
    <recommendedName>
        <fullName evidence="3">Sulfotransferase</fullName>
    </recommendedName>
</protein>
<reference evidence="1 2" key="1">
    <citation type="submission" date="2011-06" db="EMBL/GenBank/DDBJ databases">
        <title>The draft genome of Thiocapsa marina 5811.</title>
        <authorList>
            <consortium name="US DOE Joint Genome Institute (JGI-PGF)"/>
            <person name="Lucas S."/>
            <person name="Han J."/>
            <person name="Cheng J.-F."/>
            <person name="Goodwin L."/>
            <person name="Pitluck S."/>
            <person name="Peters L."/>
            <person name="Land M.L."/>
            <person name="Hauser L."/>
            <person name="Vogl K."/>
            <person name="Liu Z."/>
            <person name="Imhoff J."/>
            <person name="Thiel V."/>
            <person name="Frigaard N.-U."/>
            <person name="Bryant D."/>
            <person name="Woyke T.J."/>
        </authorList>
    </citation>
    <scope>NUCLEOTIDE SEQUENCE [LARGE SCALE GENOMIC DNA]</scope>
    <source>
        <strain evidence="1 2">5811</strain>
    </source>
</reference>